<keyword evidence="3 7" id="KW-0812">Transmembrane</keyword>
<protein>
    <recommendedName>
        <fullName evidence="9">Cytochrome b561 domain-containing protein</fullName>
    </recommendedName>
</protein>
<evidence type="ECO:0000256" key="8">
    <source>
        <dbReference type="SAM" id="SignalP"/>
    </source>
</evidence>
<evidence type="ECO:0000256" key="2">
    <source>
        <dbReference type="ARBA" id="ARBA00022448"/>
    </source>
</evidence>
<sequence length="239" mass="25526">MASKILRLVLLLAPAAITTAYGDSSPGPTYSNPNFLPTGDSSKMRDTANFRRNLTAHAILAALAFVILFPTGGIIVRLVPFRLVWFVHGVLQLFAILVFVAAFGLGIYLATSRSITPDGLMNKAHVIIGIVLFGLLFLQLFLGVLHHLGFKKTGTRGAWSYAHVWLGRALITLGIVNGALGLKLARDTGTGGSNMAIIAYSVFAGPMWLAYMTVAVFGEVTMMMGSNENVGKENASLEG</sequence>
<dbReference type="SMART" id="SM00665">
    <property type="entry name" value="B561"/>
    <property type="match status" value="1"/>
</dbReference>
<dbReference type="CDD" id="cd08760">
    <property type="entry name" value="Cyt_b561_FRRS1_like"/>
    <property type="match status" value="1"/>
</dbReference>
<feature type="transmembrane region" description="Helical" evidence="7">
    <location>
        <begin position="83"/>
        <end position="109"/>
    </location>
</feature>
<dbReference type="OrthoDB" id="19261at2759"/>
<dbReference type="PROSITE" id="PS50939">
    <property type="entry name" value="CYTOCHROME_B561"/>
    <property type="match status" value="1"/>
</dbReference>
<dbReference type="PANTHER" id="PTHR47797:SF1">
    <property type="entry name" value="CYTOCHROME B561 DOMAIN-CONTAINING PROTEIN-RELATED"/>
    <property type="match status" value="1"/>
</dbReference>
<organism evidence="10">
    <name type="scientific">Mytilinidion resinicola</name>
    <dbReference type="NCBI Taxonomy" id="574789"/>
    <lineage>
        <taxon>Eukaryota</taxon>
        <taxon>Fungi</taxon>
        <taxon>Dikarya</taxon>
        <taxon>Ascomycota</taxon>
        <taxon>Pezizomycotina</taxon>
        <taxon>Dothideomycetes</taxon>
        <taxon>Pleosporomycetidae</taxon>
        <taxon>Mytilinidiales</taxon>
        <taxon>Mytilinidiaceae</taxon>
        <taxon>Mytilinidion</taxon>
    </lineage>
</organism>
<dbReference type="GeneID" id="54464879"/>
<accession>A0A6A6Y1D7</accession>
<evidence type="ECO:0000313" key="11">
    <source>
        <dbReference type="Proteomes" id="UP000504636"/>
    </source>
</evidence>
<feature type="transmembrane region" description="Helical" evidence="7">
    <location>
        <begin position="197"/>
        <end position="217"/>
    </location>
</feature>
<evidence type="ECO:0000256" key="4">
    <source>
        <dbReference type="ARBA" id="ARBA00022982"/>
    </source>
</evidence>
<reference evidence="12" key="3">
    <citation type="submission" date="2025-04" db="UniProtKB">
        <authorList>
            <consortium name="RefSeq"/>
        </authorList>
    </citation>
    <scope>IDENTIFICATION</scope>
    <source>
        <strain evidence="12">CBS 304.34</strain>
    </source>
</reference>
<keyword evidence="8" id="KW-0732">Signal</keyword>
<dbReference type="AlphaFoldDB" id="A0A6A6Y1D7"/>
<keyword evidence="11" id="KW-1185">Reference proteome</keyword>
<reference evidence="10 12" key="1">
    <citation type="journal article" date="2020" name="Stud. Mycol.">
        <title>101 Dothideomycetes genomes: a test case for predicting lifestyles and emergence of pathogens.</title>
        <authorList>
            <person name="Haridas S."/>
            <person name="Albert R."/>
            <person name="Binder M."/>
            <person name="Bloem J."/>
            <person name="Labutti K."/>
            <person name="Salamov A."/>
            <person name="Andreopoulos B."/>
            <person name="Baker S."/>
            <person name="Barry K."/>
            <person name="Bills G."/>
            <person name="Bluhm B."/>
            <person name="Cannon C."/>
            <person name="Castanera R."/>
            <person name="Culley D."/>
            <person name="Daum C."/>
            <person name="Ezra D."/>
            <person name="Gonzalez J."/>
            <person name="Henrissat B."/>
            <person name="Kuo A."/>
            <person name="Liang C."/>
            <person name="Lipzen A."/>
            <person name="Lutzoni F."/>
            <person name="Magnuson J."/>
            <person name="Mondo S."/>
            <person name="Nolan M."/>
            <person name="Ohm R."/>
            <person name="Pangilinan J."/>
            <person name="Park H.-J."/>
            <person name="Ramirez L."/>
            <person name="Alfaro M."/>
            <person name="Sun H."/>
            <person name="Tritt A."/>
            <person name="Yoshinaga Y."/>
            <person name="Zwiers L.-H."/>
            <person name="Turgeon B."/>
            <person name="Goodwin S."/>
            <person name="Spatafora J."/>
            <person name="Crous P."/>
            <person name="Grigoriev I."/>
        </authorList>
    </citation>
    <scope>NUCLEOTIDE SEQUENCE</scope>
    <source>
        <strain evidence="10 12">CBS 304.34</strain>
    </source>
</reference>
<evidence type="ECO:0000313" key="10">
    <source>
        <dbReference type="EMBL" id="KAF2802592.1"/>
    </source>
</evidence>
<name>A0A6A6Y1D7_9PEZI</name>
<reference evidence="12" key="2">
    <citation type="submission" date="2020-04" db="EMBL/GenBank/DDBJ databases">
        <authorList>
            <consortium name="NCBI Genome Project"/>
        </authorList>
    </citation>
    <scope>NUCLEOTIDE SEQUENCE</scope>
    <source>
        <strain evidence="12">CBS 304.34</strain>
    </source>
</reference>
<keyword evidence="6 7" id="KW-0472">Membrane</keyword>
<evidence type="ECO:0000256" key="6">
    <source>
        <dbReference type="ARBA" id="ARBA00023136"/>
    </source>
</evidence>
<dbReference type="RefSeq" id="XP_033569556.1">
    <property type="nucleotide sequence ID" value="XM_033723986.1"/>
</dbReference>
<feature type="signal peptide" evidence="8">
    <location>
        <begin position="1"/>
        <end position="22"/>
    </location>
</feature>
<feature type="transmembrane region" description="Helical" evidence="7">
    <location>
        <begin position="165"/>
        <end position="185"/>
    </location>
</feature>
<evidence type="ECO:0000256" key="1">
    <source>
        <dbReference type="ARBA" id="ARBA00004370"/>
    </source>
</evidence>
<dbReference type="EMBL" id="MU003722">
    <property type="protein sequence ID" value="KAF2802592.1"/>
    <property type="molecule type" value="Genomic_DNA"/>
</dbReference>
<evidence type="ECO:0000259" key="9">
    <source>
        <dbReference type="PROSITE" id="PS50939"/>
    </source>
</evidence>
<evidence type="ECO:0000256" key="3">
    <source>
        <dbReference type="ARBA" id="ARBA00022692"/>
    </source>
</evidence>
<gene>
    <name evidence="10 12" type="ORF">BDZ99DRAFT_503790</name>
</gene>
<keyword evidence="5 7" id="KW-1133">Transmembrane helix</keyword>
<feature type="transmembrane region" description="Helical" evidence="7">
    <location>
        <begin position="54"/>
        <end position="76"/>
    </location>
</feature>
<dbReference type="InterPro" id="IPR018825">
    <property type="entry name" value="DUF2427"/>
</dbReference>
<evidence type="ECO:0000256" key="7">
    <source>
        <dbReference type="SAM" id="Phobius"/>
    </source>
</evidence>
<feature type="chain" id="PRO_5044628800" description="Cytochrome b561 domain-containing protein" evidence="8">
    <location>
        <begin position="23"/>
        <end position="239"/>
    </location>
</feature>
<keyword evidence="4" id="KW-0249">Electron transport</keyword>
<dbReference type="Proteomes" id="UP000504636">
    <property type="component" value="Unplaced"/>
</dbReference>
<feature type="domain" description="Cytochrome b561" evidence="9">
    <location>
        <begin position="17"/>
        <end position="221"/>
    </location>
</feature>
<dbReference type="InterPro" id="IPR006593">
    <property type="entry name" value="Cyt_b561/ferric_Rdtase_TM"/>
</dbReference>
<feature type="transmembrane region" description="Helical" evidence="7">
    <location>
        <begin position="124"/>
        <end position="145"/>
    </location>
</feature>
<evidence type="ECO:0000313" key="12">
    <source>
        <dbReference type="RefSeq" id="XP_033569556.1"/>
    </source>
</evidence>
<keyword evidence="2" id="KW-0813">Transport</keyword>
<dbReference type="Gene3D" id="1.20.120.1770">
    <property type="match status" value="1"/>
</dbReference>
<dbReference type="GO" id="GO:0016020">
    <property type="term" value="C:membrane"/>
    <property type="evidence" value="ECO:0007669"/>
    <property type="project" value="UniProtKB-SubCell"/>
</dbReference>
<comment type="subcellular location">
    <subcellularLocation>
        <location evidence="1">Membrane</location>
    </subcellularLocation>
</comment>
<dbReference type="Pfam" id="PF10348">
    <property type="entry name" value="DUF2427"/>
    <property type="match status" value="1"/>
</dbReference>
<evidence type="ECO:0000256" key="5">
    <source>
        <dbReference type="ARBA" id="ARBA00022989"/>
    </source>
</evidence>
<dbReference type="PANTHER" id="PTHR47797">
    <property type="entry name" value="DEHYDROGENASE, PUTATIVE (AFU_ORTHOLOGUE AFUA_8G05805)-RELATED"/>
    <property type="match status" value="1"/>
</dbReference>
<proteinExistence type="predicted"/>